<evidence type="ECO:0000313" key="2">
    <source>
        <dbReference type="EMBL" id="KKP52750.1"/>
    </source>
</evidence>
<reference evidence="2 3" key="1">
    <citation type="journal article" date="2015" name="Nature">
        <title>rRNA introns, odd ribosomes, and small enigmatic genomes across a large radiation of phyla.</title>
        <authorList>
            <person name="Brown C.T."/>
            <person name="Hug L.A."/>
            <person name="Thomas B.C."/>
            <person name="Sharon I."/>
            <person name="Castelle C.J."/>
            <person name="Singh A."/>
            <person name="Wilkins M.J."/>
            <person name="Williams K.H."/>
            <person name="Banfield J.F."/>
        </authorList>
    </citation>
    <scope>NUCLEOTIDE SEQUENCE [LARGE SCALE GENOMIC DNA]</scope>
</reference>
<dbReference type="InterPro" id="IPR002711">
    <property type="entry name" value="HNH"/>
</dbReference>
<protein>
    <submittedName>
        <fullName evidence="2">Restriction endonuclease</fullName>
    </submittedName>
</protein>
<dbReference type="GO" id="GO:0004519">
    <property type="term" value="F:endonuclease activity"/>
    <property type="evidence" value="ECO:0007669"/>
    <property type="project" value="UniProtKB-KW"/>
</dbReference>
<comment type="caution">
    <text evidence="2">The sequence shown here is derived from an EMBL/GenBank/DDBJ whole genome shotgun (WGS) entry which is preliminary data.</text>
</comment>
<dbReference type="GO" id="GO:0003676">
    <property type="term" value="F:nucleic acid binding"/>
    <property type="evidence" value="ECO:0007669"/>
    <property type="project" value="InterPro"/>
</dbReference>
<accession>A0A0G0CNF2</accession>
<keyword evidence="2" id="KW-0255">Endonuclease</keyword>
<feature type="domain" description="HNH nuclease" evidence="1">
    <location>
        <begin position="7"/>
        <end position="55"/>
    </location>
</feature>
<organism evidence="2 3">
    <name type="scientific">Candidatus Roizmanbacteria bacterium GW2011_GWA2_33_33</name>
    <dbReference type="NCBI Taxonomy" id="1618476"/>
    <lineage>
        <taxon>Bacteria</taxon>
        <taxon>Candidatus Roizmaniibacteriota</taxon>
    </lineage>
</organism>
<evidence type="ECO:0000259" key="1">
    <source>
        <dbReference type="SMART" id="SM00507"/>
    </source>
</evidence>
<sequence>MAFDEKIIKKVKEKAAFKCCRCQSIGIEVHHIIPQKEKRLDTFDNAAPLCPNCHTWFGDNPLKRKEITQMRNWWYKKAQELYSPRTIDYQILNDINSKIEALVINQDKGLSNLKKTLKRVAIETIEQMTAGTARITASGIANATVVPYRVDKGGISEVYDTNYLGIFSKRIKCPKCGTLGKENLAYSTTLYPNRHKHYKCETCGTEFEA</sequence>
<keyword evidence="2" id="KW-0540">Nuclease</keyword>
<keyword evidence="2" id="KW-0378">Hydrolase</keyword>
<dbReference type="Proteomes" id="UP000034045">
    <property type="component" value="Unassembled WGS sequence"/>
</dbReference>
<evidence type="ECO:0000313" key="3">
    <source>
        <dbReference type="Proteomes" id="UP000034045"/>
    </source>
</evidence>
<dbReference type="Gene3D" id="1.10.30.50">
    <property type="match status" value="1"/>
</dbReference>
<dbReference type="GO" id="GO:0008270">
    <property type="term" value="F:zinc ion binding"/>
    <property type="evidence" value="ECO:0007669"/>
    <property type="project" value="InterPro"/>
</dbReference>
<dbReference type="SMART" id="SM00507">
    <property type="entry name" value="HNHc"/>
    <property type="match status" value="1"/>
</dbReference>
<dbReference type="Pfam" id="PF01844">
    <property type="entry name" value="HNH"/>
    <property type="match status" value="1"/>
</dbReference>
<name>A0A0G0CNF2_9BACT</name>
<gene>
    <name evidence="2" type="ORF">UR42_C0005G0018</name>
</gene>
<dbReference type="AlphaFoldDB" id="A0A0G0CNF2"/>
<dbReference type="EMBL" id="LBPD01000005">
    <property type="protein sequence ID" value="KKP52750.1"/>
    <property type="molecule type" value="Genomic_DNA"/>
</dbReference>
<proteinExistence type="predicted"/>
<dbReference type="InterPro" id="IPR003615">
    <property type="entry name" value="HNH_nuc"/>
</dbReference>
<dbReference type="CDD" id="cd00085">
    <property type="entry name" value="HNHc"/>
    <property type="match status" value="1"/>
</dbReference>